<dbReference type="Proteomes" id="UP001596116">
    <property type="component" value="Unassembled WGS sequence"/>
</dbReference>
<evidence type="ECO:0000256" key="1">
    <source>
        <dbReference type="ARBA" id="ARBA00004141"/>
    </source>
</evidence>
<accession>A0ABW1KQW9</accession>
<feature type="transmembrane region" description="Helical" evidence="5">
    <location>
        <begin position="225"/>
        <end position="243"/>
    </location>
</feature>
<evidence type="ECO:0000256" key="2">
    <source>
        <dbReference type="ARBA" id="ARBA00022692"/>
    </source>
</evidence>
<evidence type="ECO:0000256" key="4">
    <source>
        <dbReference type="ARBA" id="ARBA00023136"/>
    </source>
</evidence>
<proteinExistence type="predicted"/>
<dbReference type="InterPro" id="IPR006153">
    <property type="entry name" value="Cation/H_exchanger_TM"/>
</dbReference>
<name>A0ABW1KQW9_9PROT</name>
<reference evidence="7 8" key="1">
    <citation type="submission" date="2024-09" db="EMBL/GenBank/DDBJ databases">
        <authorList>
            <person name="Zhang Z.-H."/>
        </authorList>
    </citation>
    <scope>NUCLEOTIDE SEQUENCE [LARGE SCALE GENOMIC DNA]</scope>
    <source>
        <strain evidence="7 8">HHTR114</strain>
    </source>
</reference>
<keyword evidence="4 5" id="KW-0472">Membrane</keyword>
<keyword evidence="8" id="KW-1185">Reference proteome</keyword>
<feature type="transmembrane region" description="Helical" evidence="5">
    <location>
        <begin position="103"/>
        <end position="133"/>
    </location>
</feature>
<evidence type="ECO:0000313" key="7">
    <source>
        <dbReference type="EMBL" id="MFC6034094.1"/>
    </source>
</evidence>
<keyword evidence="2 5" id="KW-0812">Transmembrane</keyword>
<evidence type="ECO:0000313" key="8">
    <source>
        <dbReference type="Proteomes" id="UP001596116"/>
    </source>
</evidence>
<dbReference type="EMBL" id="JBHPON010000001">
    <property type="protein sequence ID" value="MFC6034094.1"/>
    <property type="molecule type" value="Genomic_DNA"/>
</dbReference>
<feature type="domain" description="Cation/H+ exchanger transmembrane" evidence="6">
    <location>
        <begin position="43"/>
        <end position="378"/>
    </location>
</feature>
<feature type="transmembrane region" description="Helical" evidence="5">
    <location>
        <begin position="32"/>
        <end position="49"/>
    </location>
</feature>
<dbReference type="Pfam" id="PF00999">
    <property type="entry name" value="Na_H_Exchanger"/>
    <property type="match status" value="1"/>
</dbReference>
<feature type="transmembrane region" description="Helical" evidence="5">
    <location>
        <begin position="198"/>
        <end position="216"/>
    </location>
</feature>
<keyword evidence="3 5" id="KW-1133">Transmembrane helix</keyword>
<gene>
    <name evidence="7" type="ORF">ACFMB1_00985</name>
</gene>
<protein>
    <submittedName>
        <fullName evidence="7">Cation:proton antiporter</fullName>
    </submittedName>
</protein>
<sequence>MAFAGAAALLAALFLILGKSRGAVLKAVDAGARAPALLLAVGAAGSLLWRFSGGPFAPSEWTAAGADALLAALAFAAAAQFRITRLASVCPASFRLTIGGAPLFLIVCGLAAFILAPQLSFSAAFLLAGALTLNGAAFDRRAVTGAPAPQTIKAAVRLESAAILALGLPVAVMLEAVATAAPQGMPIATPLFEASRSFLIAFALGGASGLAAAFYGNKLKIKKKAAELAILSGVVSFLIAPLIGGHPVLAAAAAGLLWGEQTTALSVTRVRLRRMAERVVAPLAYIAFGVALAPRVFQADLLTILFAAAAVTIMRAGPRLAALKKTSLPRESQMFLAWFGGAPGAASALFLISLFDAPSIMAQDAILTVGAVAVTFGVFAARLTSRPLVKLFLKQSALAKRRARFAD</sequence>
<comment type="caution">
    <text evidence="7">The sequence shown here is derived from an EMBL/GenBank/DDBJ whole genome shotgun (WGS) entry which is preliminary data.</text>
</comment>
<feature type="transmembrane region" description="Helical" evidence="5">
    <location>
        <begin position="335"/>
        <end position="355"/>
    </location>
</feature>
<evidence type="ECO:0000256" key="3">
    <source>
        <dbReference type="ARBA" id="ARBA00022989"/>
    </source>
</evidence>
<evidence type="ECO:0000259" key="6">
    <source>
        <dbReference type="Pfam" id="PF00999"/>
    </source>
</evidence>
<feature type="transmembrane region" description="Helical" evidence="5">
    <location>
        <begin position="154"/>
        <end position="178"/>
    </location>
</feature>
<comment type="subcellular location">
    <subcellularLocation>
        <location evidence="1">Membrane</location>
        <topology evidence="1">Multi-pass membrane protein</topology>
    </subcellularLocation>
</comment>
<feature type="transmembrane region" description="Helical" evidence="5">
    <location>
        <begin position="361"/>
        <end position="381"/>
    </location>
</feature>
<organism evidence="7 8">
    <name type="scientific">Hyphococcus aureus</name>
    <dbReference type="NCBI Taxonomy" id="2666033"/>
    <lineage>
        <taxon>Bacteria</taxon>
        <taxon>Pseudomonadati</taxon>
        <taxon>Pseudomonadota</taxon>
        <taxon>Alphaproteobacteria</taxon>
        <taxon>Parvularculales</taxon>
        <taxon>Parvularculaceae</taxon>
        <taxon>Hyphococcus</taxon>
    </lineage>
</organism>
<evidence type="ECO:0000256" key="5">
    <source>
        <dbReference type="SAM" id="Phobius"/>
    </source>
</evidence>
<feature type="transmembrane region" description="Helical" evidence="5">
    <location>
        <begin position="61"/>
        <end position="83"/>
    </location>
</feature>
<feature type="transmembrane region" description="Helical" evidence="5">
    <location>
        <begin position="303"/>
        <end position="323"/>
    </location>
</feature>
<dbReference type="RefSeq" id="WP_379880595.1">
    <property type="nucleotide sequence ID" value="NZ_JBHPON010000001.1"/>
</dbReference>